<dbReference type="Gene3D" id="3.30.70.270">
    <property type="match status" value="1"/>
</dbReference>
<feature type="transmembrane region" description="Helical" evidence="1">
    <location>
        <begin position="39"/>
        <end position="60"/>
    </location>
</feature>
<dbReference type="Gene3D" id="3.30.450.20">
    <property type="entry name" value="PAS domain"/>
    <property type="match status" value="1"/>
</dbReference>
<keyword evidence="1" id="KW-0812">Transmembrane</keyword>
<dbReference type="Proteomes" id="UP000288623">
    <property type="component" value="Unassembled WGS sequence"/>
</dbReference>
<evidence type="ECO:0000259" key="2">
    <source>
        <dbReference type="PROSITE" id="PS50887"/>
    </source>
</evidence>
<keyword evidence="4" id="KW-1185">Reference proteome</keyword>
<dbReference type="PANTHER" id="PTHR46663:SF2">
    <property type="entry name" value="GGDEF DOMAIN-CONTAINING PROTEIN"/>
    <property type="match status" value="1"/>
</dbReference>
<reference evidence="3 4" key="1">
    <citation type="submission" date="2014-11" db="EMBL/GenBank/DDBJ databases">
        <title>Genome sequence and analysis of novel Kurthia sp.</title>
        <authorList>
            <person name="Lawson J.N."/>
            <person name="Gonzalez J.E."/>
            <person name="Rinauldi L."/>
            <person name="Xuan Z."/>
            <person name="Firman A."/>
            <person name="Shaddox L."/>
            <person name="Trudeau A."/>
            <person name="Shah S."/>
            <person name="Reiman D."/>
        </authorList>
    </citation>
    <scope>NUCLEOTIDE SEQUENCE [LARGE SCALE GENOMIC DNA]</scope>
    <source>
        <strain evidence="3 4">3B1D</strain>
    </source>
</reference>
<organism evidence="3 4">
    <name type="scientific">Candidatus Kurthia intestinigallinarum</name>
    <dbReference type="NCBI Taxonomy" id="1562256"/>
    <lineage>
        <taxon>Bacteria</taxon>
        <taxon>Bacillati</taxon>
        <taxon>Bacillota</taxon>
        <taxon>Bacilli</taxon>
        <taxon>Bacillales</taxon>
        <taxon>Caryophanaceae</taxon>
        <taxon>Kurthia</taxon>
    </lineage>
</organism>
<keyword evidence="1" id="KW-1133">Transmembrane helix</keyword>
<feature type="domain" description="GGDEF" evidence="2">
    <location>
        <begin position="378"/>
        <end position="507"/>
    </location>
</feature>
<comment type="caution">
    <text evidence="3">The sequence shown here is derived from an EMBL/GenBank/DDBJ whole genome shotgun (WGS) entry which is preliminary data.</text>
</comment>
<sequence length="507" mass="58808">MPIPTLYIYITIFLLPAILLISCITILLTRSYSIKEAKLIGYAFSSYAVALISEFVRHMVPMNQSWWLTEFIVAPFILLGASFTLHTMYIVIAKYTPIPFRFAPIIFYVPVVFMLAMIPIIGLNSDNFYSHTVWYYRDVPFYTTLFFIGFGSISLSTLPILYVGYRRCLNRNIFRLIRFLFIGQLIVFATYITCIVTFTLIPYPPMWPLYLGIFTTLMLFWGILRFNLTSSLANRYQTMMKLTPYAIVLLDEKQRVFDFNDAAMIWADFKVGMPAKDSFILKENILRFQSFMDRLVKENSLRGQLLTIQHAETGRTTYLSCNASVVYLNDGPFYYLVWYDQTSEIERQRQIREMAYVDSITTLSNRTYFNSYILTKNTPGTLILCDLNRFKQVNDTYGHQIGDELLQLFASFFKEYITPPHLSARLGGDEFAIYLHNCTSIDTIESLIYTLRVQCQTKPLTLKDGNEIFISASFGYAISKEPITNLETVLHTADLNMYKEKKHLKNA</sequence>
<feature type="transmembrane region" description="Helical" evidence="1">
    <location>
        <begin position="141"/>
        <end position="164"/>
    </location>
</feature>
<name>A0A433RXD1_9BACL</name>
<proteinExistence type="predicted"/>
<dbReference type="PROSITE" id="PS50887">
    <property type="entry name" value="GGDEF"/>
    <property type="match status" value="1"/>
</dbReference>
<dbReference type="OrthoDB" id="9759607at2"/>
<dbReference type="Pfam" id="PF00990">
    <property type="entry name" value="GGDEF"/>
    <property type="match status" value="1"/>
</dbReference>
<dbReference type="NCBIfam" id="TIGR00254">
    <property type="entry name" value="GGDEF"/>
    <property type="match status" value="1"/>
</dbReference>
<dbReference type="InterPro" id="IPR035965">
    <property type="entry name" value="PAS-like_dom_sf"/>
</dbReference>
<dbReference type="SUPFAM" id="SSF55073">
    <property type="entry name" value="Nucleotide cyclase"/>
    <property type="match status" value="1"/>
</dbReference>
<evidence type="ECO:0000256" key="1">
    <source>
        <dbReference type="SAM" id="Phobius"/>
    </source>
</evidence>
<keyword evidence="1" id="KW-0472">Membrane</keyword>
<gene>
    <name evidence="3" type="ORF">QI30_02085</name>
</gene>
<dbReference type="CDD" id="cd01949">
    <property type="entry name" value="GGDEF"/>
    <property type="match status" value="1"/>
</dbReference>
<dbReference type="InterPro" id="IPR043128">
    <property type="entry name" value="Rev_trsase/Diguanyl_cyclase"/>
</dbReference>
<feature type="transmembrane region" description="Helical" evidence="1">
    <location>
        <begin position="207"/>
        <end position="228"/>
    </location>
</feature>
<evidence type="ECO:0000313" key="3">
    <source>
        <dbReference type="EMBL" id="RUS57966.1"/>
    </source>
</evidence>
<dbReference type="AlphaFoldDB" id="A0A433RXD1"/>
<dbReference type="PANTHER" id="PTHR46663">
    <property type="entry name" value="DIGUANYLATE CYCLASE DGCT-RELATED"/>
    <property type="match status" value="1"/>
</dbReference>
<accession>A0A433RXD1</accession>
<dbReference type="SMART" id="SM00267">
    <property type="entry name" value="GGDEF"/>
    <property type="match status" value="1"/>
</dbReference>
<feature type="transmembrane region" description="Helical" evidence="1">
    <location>
        <begin position="176"/>
        <end position="201"/>
    </location>
</feature>
<protein>
    <recommendedName>
        <fullName evidence="2">GGDEF domain-containing protein</fullName>
    </recommendedName>
</protein>
<dbReference type="InterPro" id="IPR052163">
    <property type="entry name" value="DGC-Regulatory_Protein"/>
</dbReference>
<dbReference type="InterPro" id="IPR000160">
    <property type="entry name" value="GGDEF_dom"/>
</dbReference>
<dbReference type="EMBL" id="JTFC01000008">
    <property type="protein sequence ID" value="RUS57966.1"/>
    <property type="molecule type" value="Genomic_DNA"/>
</dbReference>
<dbReference type="SUPFAM" id="SSF55785">
    <property type="entry name" value="PYP-like sensor domain (PAS domain)"/>
    <property type="match status" value="1"/>
</dbReference>
<feature type="transmembrane region" description="Helical" evidence="1">
    <location>
        <begin position="66"/>
        <end position="90"/>
    </location>
</feature>
<dbReference type="InterPro" id="IPR029787">
    <property type="entry name" value="Nucleotide_cyclase"/>
</dbReference>
<dbReference type="RefSeq" id="WP_126989297.1">
    <property type="nucleotide sequence ID" value="NZ_JTFC01000008.1"/>
</dbReference>
<evidence type="ECO:0000313" key="4">
    <source>
        <dbReference type="Proteomes" id="UP000288623"/>
    </source>
</evidence>
<feature type="transmembrane region" description="Helical" evidence="1">
    <location>
        <begin position="6"/>
        <end position="27"/>
    </location>
</feature>
<feature type="transmembrane region" description="Helical" evidence="1">
    <location>
        <begin position="102"/>
        <end position="121"/>
    </location>
</feature>